<dbReference type="InterPro" id="IPR001054">
    <property type="entry name" value="A/G_cyclase"/>
</dbReference>
<feature type="domain" description="Guanylate cyclase" evidence="2">
    <location>
        <begin position="12"/>
        <end position="127"/>
    </location>
</feature>
<dbReference type="PROSITE" id="PS50005">
    <property type="entry name" value="TPR"/>
    <property type="match status" value="1"/>
</dbReference>
<dbReference type="Pfam" id="PF00211">
    <property type="entry name" value="Guanylate_cyc"/>
    <property type="match status" value="1"/>
</dbReference>
<dbReference type="RefSeq" id="WP_386736060.1">
    <property type="nucleotide sequence ID" value="NZ_JBHRXI010000014.1"/>
</dbReference>
<dbReference type="Proteomes" id="UP001595629">
    <property type="component" value="Unassembled WGS sequence"/>
</dbReference>
<accession>A0ABV7THJ1</accession>
<comment type="caution">
    <text evidence="3">The sequence shown here is derived from an EMBL/GenBank/DDBJ whole genome shotgun (WGS) entry which is preliminary data.</text>
</comment>
<dbReference type="Gene3D" id="3.40.50.10070">
    <property type="entry name" value="TolB, N-terminal domain"/>
    <property type="match status" value="1"/>
</dbReference>
<keyword evidence="1" id="KW-0802">TPR repeat</keyword>
<dbReference type="InterPro" id="IPR050697">
    <property type="entry name" value="Adenylyl/Guanylyl_Cyclase_3/4"/>
</dbReference>
<dbReference type="PROSITE" id="PS50125">
    <property type="entry name" value="GUANYLATE_CYCLASE_2"/>
    <property type="match status" value="1"/>
</dbReference>
<protein>
    <submittedName>
        <fullName evidence="3">Adenylate/guanylate cyclase domain-containing protein</fullName>
    </submittedName>
</protein>
<evidence type="ECO:0000259" key="2">
    <source>
        <dbReference type="PROSITE" id="PS50125"/>
    </source>
</evidence>
<dbReference type="Gene3D" id="3.30.70.1230">
    <property type="entry name" value="Nucleotide cyclase"/>
    <property type="match status" value="1"/>
</dbReference>
<evidence type="ECO:0000313" key="4">
    <source>
        <dbReference type="Proteomes" id="UP001595629"/>
    </source>
</evidence>
<keyword evidence="4" id="KW-1185">Reference proteome</keyword>
<proteinExistence type="predicted"/>
<name>A0ABV7THJ1_9RHOB</name>
<dbReference type="SUPFAM" id="SSF55073">
    <property type="entry name" value="Nucleotide cyclase"/>
    <property type="match status" value="1"/>
</dbReference>
<feature type="repeat" description="TPR" evidence="1">
    <location>
        <begin position="422"/>
        <end position="455"/>
    </location>
</feature>
<dbReference type="InterPro" id="IPR029787">
    <property type="entry name" value="Nucleotide_cyclase"/>
</dbReference>
<dbReference type="InterPro" id="IPR011990">
    <property type="entry name" value="TPR-like_helical_dom_sf"/>
</dbReference>
<dbReference type="Gene3D" id="1.25.40.10">
    <property type="entry name" value="Tetratricopeptide repeat domain"/>
    <property type="match status" value="1"/>
</dbReference>
<dbReference type="Pfam" id="PF13181">
    <property type="entry name" value="TPR_8"/>
    <property type="match status" value="1"/>
</dbReference>
<evidence type="ECO:0000256" key="1">
    <source>
        <dbReference type="PROSITE-ProRule" id="PRU00339"/>
    </source>
</evidence>
<dbReference type="PANTHER" id="PTHR43081:SF19">
    <property type="entry name" value="PH-SENSITIVE ADENYLATE CYCLASE RV1264"/>
    <property type="match status" value="1"/>
</dbReference>
<evidence type="ECO:0000313" key="3">
    <source>
        <dbReference type="EMBL" id="MFC3614781.1"/>
    </source>
</evidence>
<reference evidence="4" key="1">
    <citation type="journal article" date="2019" name="Int. J. Syst. Evol. Microbiol.">
        <title>The Global Catalogue of Microorganisms (GCM) 10K type strain sequencing project: providing services to taxonomists for standard genome sequencing and annotation.</title>
        <authorList>
            <consortium name="The Broad Institute Genomics Platform"/>
            <consortium name="The Broad Institute Genome Sequencing Center for Infectious Disease"/>
            <person name="Wu L."/>
            <person name="Ma J."/>
        </authorList>
    </citation>
    <scope>NUCLEOTIDE SEQUENCE [LARGE SCALE GENOMIC DNA]</scope>
    <source>
        <strain evidence="4">KCTC 42911</strain>
    </source>
</reference>
<organism evidence="3 4">
    <name type="scientific">Lutimaribacter marinistellae</name>
    <dbReference type="NCBI Taxonomy" id="1820329"/>
    <lineage>
        <taxon>Bacteria</taxon>
        <taxon>Pseudomonadati</taxon>
        <taxon>Pseudomonadota</taxon>
        <taxon>Alphaproteobacteria</taxon>
        <taxon>Rhodobacterales</taxon>
        <taxon>Roseobacteraceae</taxon>
        <taxon>Lutimaribacter</taxon>
    </lineage>
</organism>
<dbReference type="CDD" id="cd07302">
    <property type="entry name" value="CHD"/>
    <property type="match status" value="1"/>
</dbReference>
<dbReference type="InterPro" id="IPR019734">
    <property type="entry name" value="TPR_rpt"/>
</dbReference>
<dbReference type="SUPFAM" id="SSF48452">
    <property type="entry name" value="TPR-like"/>
    <property type="match status" value="1"/>
</dbReference>
<gene>
    <name evidence="3" type="ORF">ACFORG_13495</name>
</gene>
<dbReference type="EMBL" id="JBHRXI010000014">
    <property type="protein sequence ID" value="MFC3614781.1"/>
    <property type="molecule type" value="Genomic_DNA"/>
</dbReference>
<sequence>MSNNPLKRRLTTILAADVVGYSRLMAKDEAGTLGQLKANRRELIDPKVEEHRGRLIKLMGDGMLLEFESVTDAVEYSLDVQASMRVRNENVPPEGRIVYRIGINTGDVVVEGDDIYGNGVNVAARLEGIAPPGGLAISDDVFRLLSNDLSADWSGGDVVEVKNIDGGIKAWFWSPGNTSASEGQLGTKSSLRETHQKKPSIFVLPFATFSSDQELEFLGDGLVDDLLTNLQRFRLLTVNSRTSSFQYKTKRAHFAEVARETGADYMIEGSLRRAGNMVRVNAQLIEASSDRHLWADRFERSMDDPFHMQDEVATAITAAVEPVLVEAINRSGRLSRADVDSRSPLKRAGWHLFRFTQEDNATAIGLLEEAIRENPNADRRYQALSMGHMWDLTFCWTKDVDASTRRALEAAETAVSVGPKDSWNYTVLGWSLVYAGDISRSRAALNRAIELNPNSGVPYGVLAWASGHYIDTETAIAALDKSLQLAPDNPFVFQYLNGGSLAYYKMGDYETSLATAESSALRRPNSIMAHVLKTASLFRTGNISAAKFEVAQLRELLPAMTAERLTCYLPVRDDEVARSLIDGLRSSGF</sequence>
<dbReference type="PANTHER" id="PTHR43081">
    <property type="entry name" value="ADENYLATE CYCLASE, TERMINAL-DIFFERENTIATION SPECIFIC-RELATED"/>
    <property type="match status" value="1"/>
</dbReference>